<evidence type="ECO:0000256" key="1">
    <source>
        <dbReference type="SAM" id="MobiDB-lite"/>
    </source>
</evidence>
<feature type="region of interest" description="Disordered" evidence="1">
    <location>
        <begin position="118"/>
        <end position="153"/>
    </location>
</feature>
<evidence type="ECO:0000313" key="3">
    <source>
        <dbReference type="Proteomes" id="UP000578449"/>
    </source>
</evidence>
<feature type="region of interest" description="Disordered" evidence="1">
    <location>
        <begin position="63"/>
        <end position="97"/>
    </location>
</feature>
<name>A0A840PBU0_9ACTN</name>
<dbReference type="AlphaFoldDB" id="A0A840PBU0"/>
<reference evidence="2 3" key="1">
    <citation type="submission" date="2020-08" db="EMBL/GenBank/DDBJ databases">
        <title>Genomic Encyclopedia of Type Strains, Phase IV (KMG-IV): sequencing the most valuable type-strain genomes for metagenomic binning, comparative biology and taxonomic classification.</title>
        <authorList>
            <person name="Goeker M."/>
        </authorList>
    </citation>
    <scope>NUCLEOTIDE SEQUENCE [LARGE SCALE GENOMIC DNA]</scope>
    <source>
        <strain evidence="2 3">DSM 45615</strain>
    </source>
</reference>
<comment type="caution">
    <text evidence="2">The sequence shown here is derived from an EMBL/GenBank/DDBJ whole genome shotgun (WGS) entry which is preliminary data.</text>
</comment>
<protein>
    <submittedName>
        <fullName evidence="2">Uncharacterized protein</fullName>
    </submittedName>
</protein>
<feature type="region of interest" description="Disordered" evidence="1">
    <location>
        <begin position="1"/>
        <end position="20"/>
    </location>
</feature>
<gene>
    <name evidence="2" type="ORF">HNP84_005047</name>
</gene>
<sequence>MAGSQTRTLPSVPAPAGRTRSFEVKAHTLLTLPRPGLSCLARGCPTPHYLAPLRSDPAHPFRFGPVGPPGLAQPGRPLPGPAARSARPARPGWPWGGSCGPTARAAYSVRPAHPAWFAHAVDPSPGRPRRPGRPERSDRPPGSAVHRPGPPTRPGWAAPWWSAVVELRLPALDCIGRWPAVCRIGDRLLWVRPVARGRSGRGPPGGLLRAGLGVVHDLVGLSLAGAAGRRDRAAPACSGGWAAGSSAGLHPPCLLHLASPRSVSARLTRLGPSCPACPPHPSLLRPCPGVEWGVAHLGWAGRGLLGISGGWGEVLGCPGCGLGRGDVMCTVFRNRDYRNGCRGMRIFGRFTH</sequence>
<proteinExistence type="predicted"/>
<dbReference type="EMBL" id="JACHGN010000010">
    <property type="protein sequence ID" value="MBB5135311.1"/>
    <property type="molecule type" value="Genomic_DNA"/>
</dbReference>
<accession>A0A840PBU0</accession>
<organism evidence="2 3">
    <name type="scientific">Thermocatellispora tengchongensis</name>
    <dbReference type="NCBI Taxonomy" id="1073253"/>
    <lineage>
        <taxon>Bacteria</taxon>
        <taxon>Bacillati</taxon>
        <taxon>Actinomycetota</taxon>
        <taxon>Actinomycetes</taxon>
        <taxon>Streptosporangiales</taxon>
        <taxon>Streptosporangiaceae</taxon>
        <taxon>Thermocatellispora</taxon>
    </lineage>
</organism>
<dbReference type="Proteomes" id="UP000578449">
    <property type="component" value="Unassembled WGS sequence"/>
</dbReference>
<evidence type="ECO:0000313" key="2">
    <source>
        <dbReference type="EMBL" id="MBB5135311.1"/>
    </source>
</evidence>
<feature type="compositionally biased region" description="Low complexity" evidence="1">
    <location>
        <begin position="69"/>
        <end position="93"/>
    </location>
</feature>
<keyword evidence="3" id="KW-1185">Reference proteome</keyword>